<dbReference type="SMART" id="SM00065">
    <property type="entry name" value="GAF"/>
    <property type="match status" value="1"/>
</dbReference>
<dbReference type="InterPro" id="IPR003594">
    <property type="entry name" value="HATPase_dom"/>
</dbReference>
<dbReference type="CDD" id="cd16917">
    <property type="entry name" value="HATPase_UhpB-NarQ-NarX-like"/>
    <property type="match status" value="1"/>
</dbReference>
<dbReference type="InterPro" id="IPR003018">
    <property type="entry name" value="GAF"/>
</dbReference>
<dbReference type="GO" id="GO:0016020">
    <property type="term" value="C:membrane"/>
    <property type="evidence" value="ECO:0007669"/>
    <property type="project" value="InterPro"/>
</dbReference>
<dbReference type="InterPro" id="IPR029016">
    <property type="entry name" value="GAF-like_dom_sf"/>
</dbReference>
<organism evidence="6 7">
    <name type="scientific">Dokdonella fugitiva</name>
    <dbReference type="NCBI Taxonomy" id="328517"/>
    <lineage>
        <taxon>Bacteria</taxon>
        <taxon>Pseudomonadati</taxon>
        <taxon>Pseudomonadota</taxon>
        <taxon>Gammaproteobacteria</taxon>
        <taxon>Lysobacterales</taxon>
        <taxon>Rhodanobacteraceae</taxon>
        <taxon>Dokdonella</taxon>
    </lineage>
</organism>
<comment type="caution">
    <text evidence="6">The sequence shown here is derived from an EMBL/GenBank/DDBJ whole genome shotgun (WGS) entry which is preliminary data.</text>
</comment>
<dbReference type="RefSeq" id="WP_259392954.1">
    <property type="nucleotide sequence ID" value="NZ_JACGXL010000002.1"/>
</dbReference>
<keyword evidence="1" id="KW-0808">Transferase</keyword>
<sequence>MLQQAADAVHDVLEFPNVDIPLLDPDDPGVLVVEIRGGGYKRQIQGIDRLPIERGVMGKAVRERRAQRVDDVGAVPGYITPPTTEGARAELAVPIFCAGEVVGVVNVEGEQPYDELDQRTIEIIADHLGIAIQNARLHEQNREAAVWQERMRLRGELHDSVTQILSSISLLAQALPSAWRSSAQEGERRAKRLAELAQSAFAEMRALLRELRPPHESHSGRHILPQNRDFLGLDRLRDGGLGAALPKLLEAMIPETLARRYRFDRYRPQHLPHEEAMYRVCQEAVSNVIRHSGAREVAVEAHVDANHAYLSIRDDGGGLPPTARGGIGLKSMRDRLARLGGELQLKPMLPNGLDVVACLPRRDREIGNA</sequence>
<dbReference type="Gene3D" id="1.20.5.1930">
    <property type="match status" value="1"/>
</dbReference>
<dbReference type="Gene3D" id="3.30.450.40">
    <property type="match status" value="1"/>
</dbReference>
<evidence type="ECO:0000256" key="3">
    <source>
        <dbReference type="ARBA" id="ARBA00023012"/>
    </source>
</evidence>
<dbReference type="EMBL" id="JACGXL010000002">
    <property type="protein sequence ID" value="MBA8887866.1"/>
    <property type="molecule type" value="Genomic_DNA"/>
</dbReference>
<evidence type="ECO:0000256" key="2">
    <source>
        <dbReference type="ARBA" id="ARBA00022777"/>
    </source>
</evidence>
<evidence type="ECO:0000259" key="4">
    <source>
        <dbReference type="SMART" id="SM00065"/>
    </source>
</evidence>
<feature type="domain" description="Histidine kinase/HSP90-like ATPase" evidence="5">
    <location>
        <begin position="272"/>
        <end position="363"/>
    </location>
</feature>
<dbReference type="AlphaFoldDB" id="A0A839EZT2"/>
<dbReference type="GO" id="GO:0000155">
    <property type="term" value="F:phosphorelay sensor kinase activity"/>
    <property type="evidence" value="ECO:0007669"/>
    <property type="project" value="InterPro"/>
</dbReference>
<dbReference type="Proteomes" id="UP000550401">
    <property type="component" value="Unassembled WGS sequence"/>
</dbReference>
<dbReference type="Pfam" id="PF13185">
    <property type="entry name" value="GAF_2"/>
    <property type="match status" value="1"/>
</dbReference>
<dbReference type="PANTHER" id="PTHR24421:SF61">
    <property type="entry name" value="OXYGEN SENSOR HISTIDINE KINASE NREB"/>
    <property type="match status" value="1"/>
</dbReference>
<accession>A0A839EZT2</accession>
<evidence type="ECO:0000256" key="1">
    <source>
        <dbReference type="ARBA" id="ARBA00022679"/>
    </source>
</evidence>
<reference evidence="6 7" key="1">
    <citation type="submission" date="2020-07" db="EMBL/GenBank/DDBJ databases">
        <title>Genomic Encyclopedia of Type Strains, Phase IV (KMG-V): Genome sequencing to study the core and pangenomes of soil and plant-associated prokaryotes.</title>
        <authorList>
            <person name="Whitman W."/>
        </authorList>
    </citation>
    <scope>NUCLEOTIDE SEQUENCE [LARGE SCALE GENOMIC DNA]</scope>
    <source>
        <strain evidence="6 7">RH2WT43</strain>
    </source>
</reference>
<dbReference type="Gene3D" id="3.30.565.10">
    <property type="entry name" value="Histidine kinase-like ATPase, C-terminal domain"/>
    <property type="match status" value="1"/>
</dbReference>
<dbReference type="InterPro" id="IPR050482">
    <property type="entry name" value="Sensor_HK_TwoCompSys"/>
</dbReference>
<keyword evidence="3" id="KW-0902">Two-component regulatory system</keyword>
<gene>
    <name evidence="6" type="ORF">FHW12_002080</name>
</gene>
<name>A0A839EZT2_9GAMM</name>
<keyword evidence="2 6" id="KW-0418">Kinase</keyword>
<dbReference type="SUPFAM" id="SSF55874">
    <property type="entry name" value="ATPase domain of HSP90 chaperone/DNA topoisomerase II/histidine kinase"/>
    <property type="match status" value="1"/>
</dbReference>
<dbReference type="SUPFAM" id="SSF55781">
    <property type="entry name" value="GAF domain-like"/>
    <property type="match status" value="1"/>
</dbReference>
<protein>
    <submittedName>
        <fullName evidence="6">Signal transduction histidine kinase</fullName>
    </submittedName>
</protein>
<keyword evidence="7" id="KW-1185">Reference proteome</keyword>
<evidence type="ECO:0000313" key="6">
    <source>
        <dbReference type="EMBL" id="MBA8887866.1"/>
    </source>
</evidence>
<dbReference type="Pfam" id="PF02518">
    <property type="entry name" value="HATPase_c"/>
    <property type="match status" value="1"/>
</dbReference>
<evidence type="ECO:0000313" key="7">
    <source>
        <dbReference type="Proteomes" id="UP000550401"/>
    </source>
</evidence>
<dbReference type="PANTHER" id="PTHR24421">
    <property type="entry name" value="NITRATE/NITRITE SENSOR PROTEIN NARX-RELATED"/>
    <property type="match status" value="1"/>
</dbReference>
<evidence type="ECO:0000259" key="5">
    <source>
        <dbReference type="SMART" id="SM00387"/>
    </source>
</evidence>
<proteinExistence type="predicted"/>
<dbReference type="GO" id="GO:0046983">
    <property type="term" value="F:protein dimerization activity"/>
    <property type="evidence" value="ECO:0007669"/>
    <property type="project" value="InterPro"/>
</dbReference>
<dbReference type="InterPro" id="IPR011712">
    <property type="entry name" value="Sig_transdc_His_kin_sub3_dim/P"/>
</dbReference>
<dbReference type="SMART" id="SM00387">
    <property type="entry name" value="HATPase_c"/>
    <property type="match status" value="1"/>
</dbReference>
<feature type="domain" description="GAF" evidence="4">
    <location>
        <begin position="1"/>
        <end position="142"/>
    </location>
</feature>
<dbReference type="Pfam" id="PF07730">
    <property type="entry name" value="HisKA_3"/>
    <property type="match status" value="1"/>
</dbReference>
<dbReference type="InterPro" id="IPR036890">
    <property type="entry name" value="HATPase_C_sf"/>
</dbReference>